<dbReference type="RefSeq" id="WP_345684426.1">
    <property type="nucleotide sequence ID" value="NZ_BAABRO010000005.1"/>
</dbReference>
<evidence type="ECO:0000313" key="5">
    <source>
        <dbReference type="Proteomes" id="UP001416858"/>
    </source>
</evidence>
<keyword evidence="2" id="KW-0732">Signal</keyword>
<keyword evidence="5" id="KW-1185">Reference proteome</keyword>
<protein>
    <recommendedName>
        <fullName evidence="3">3-keto-alpha-glucoside-1,2-lyase/3-keto-2-hydroxy-glucal hydratase domain-containing protein</fullName>
    </recommendedName>
</protein>
<sequence>MISRSRYTLASVCFALLVSNSGLSGPTQVMAAGNKGPVYTETPDSEPNFPLMGEFVGPIKTDSEDNNVVALQIRPIGNDTFEAIQYLGGLPGEEGHKTEMVQLIGRRSDDFVVLSGGPYAVFVEKDGCLVLDRKGSRLGELKRVERESSTLHAPPPADAMVLFDGTSTDQFINGQMTKDGLLMHGTMIKPMMQDFNLHLEFRLPYMPEALDQARGNSGIYLHGRYECQVLDSFATPAVFNGCGALYRFRTPDLNMCYPPLRWQTYDIQFTAARWDAEGNKIRGAHVTSWLNGVKVQDDVELPGPTGAGKPEEPNLLPTLFQDHGDPVRFRNVWIVDRGLASGTFPIRPSKEEIEAFQKEKQAKLEREKKEQEKKARELKEKKQKEEAEKKKQAEMKAAAEKEAAEKAATEKAAAEKAAAEKAAAEKAAAEKAAAEKAAAEKAAAEKAKAEKESAKPETKEEAKPAEAAK</sequence>
<evidence type="ECO:0000256" key="1">
    <source>
        <dbReference type="SAM" id="MobiDB-lite"/>
    </source>
</evidence>
<evidence type="ECO:0000259" key="3">
    <source>
        <dbReference type="Pfam" id="PF06439"/>
    </source>
</evidence>
<accession>A0ABP9VQY7</accession>
<feature type="chain" id="PRO_5046069231" description="3-keto-alpha-glucoside-1,2-lyase/3-keto-2-hydroxy-glucal hydratase domain-containing protein" evidence="2">
    <location>
        <begin position="32"/>
        <end position="469"/>
    </location>
</feature>
<feature type="region of interest" description="Disordered" evidence="1">
    <location>
        <begin position="362"/>
        <end position="469"/>
    </location>
</feature>
<dbReference type="Proteomes" id="UP001416858">
    <property type="component" value="Unassembled WGS sequence"/>
</dbReference>
<dbReference type="PANTHER" id="PTHR33546">
    <property type="entry name" value="LARGE, MULTIFUNCTIONAL SECRETED PROTEIN-RELATED"/>
    <property type="match status" value="1"/>
</dbReference>
<evidence type="ECO:0000256" key="2">
    <source>
        <dbReference type="SAM" id="SignalP"/>
    </source>
</evidence>
<organism evidence="4 5">
    <name type="scientific">Novipirellula caenicola</name>
    <dbReference type="NCBI Taxonomy" id="1536901"/>
    <lineage>
        <taxon>Bacteria</taxon>
        <taxon>Pseudomonadati</taxon>
        <taxon>Planctomycetota</taxon>
        <taxon>Planctomycetia</taxon>
        <taxon>Pirellulales</taxon>
        <taxon>Pirellulaceae</taxon>
        <taxon>Novipirellula</taxon>
    </lineage>
</organism>
<proteinExistence type="predicted"/>
<name>A0ABP9VQY7_9BACT</name>
<dbReference type="PANTHER" id="PTHR33546:SF1">
    <property type="entry name" value="LARGE, MULTIFUNCTIONAL SECRETED PROTEIN"/>
    <property type="match status" value="1"/>
</dbReference>
<dbReference type="InterPro" id="IPR010496">
    <property type="entry name" value="AL/BT2_dom"/>
</dbReference>
<dbReference type="Pfam" id="PF06439">
    <property type="entry name" value="3keto-disac_hyd"/>
    <property type="match status" value="1"/>
</dbReference>
<gene>
    <name evidence="4" type="ORF">Rcae01_03036</name>
</gene>
<dbReference type="EMBL" id="BAABRO010000005">
    <property type="protein sequence ID" value="GAA5507579.1"/>
    <property type="molecule type" value="Genomic_DNA"/>
</dbReference>
<reference evidence="4 5" key="1">
    <citation type="submission" date="2024-02" db="EMBL/GenBank/DDBJ databases">
        <title>Rhodopirellula caenicola NBRC 110016.</title>
        <authorList>
            <person name="Ichikawa N."/>
            <person name="Katano-Makiyama Y."/>
            <person name="Hidaka K."/>
        </authorList>
    </citation>
    <scope>NUCLEOTIDE SEQUENCE [LARGE SCALE GENOMIC DNA]</scope>
    <source>
        <strain evidence="4 5">NBRC 110016</strain>
    </source>
</reference>
<feature type="domain" description="3-keto-alpha-glucoside-1,2-lyase/3-keto-2-hydroxy-glucal hydratase" evidence="3">
    <location>
        <begin position="159"/>
        <end position="334"/>
    </location>
</feature>
<evidence type="ECO:0000313" key="4">
    <source>
        <dbReference type="EMBL" id="GAA5507579.1"/>
    </source>
</evidence>
<dbReference type="Gene3D" id="2.60.120.560">
    <property type="entry name" value="Exo-inulinase, domain 1"/>
    <property type="match status" value="1"/>
</dbReference>
<feature type="signal peptide" evidence="2">
    <location>
        <begin position="1"/>
        <end position="31"/>
    </location>
</feature>
<comment type="caution">
    <text evidence="4">The sequence shown here is derived from an EMBL/GenBank/DDBJ whole genome shotgun (WGS) entry which is preliminary data.</text>
</comment>